<dbReference type="EMBL" id="QRBI01000106">
    <property type="protein sequence ID" value="RMC12975.1"/>
    <property type="molecule type" value="Genomic_DNA"/>
</dbReference>
<dbReference type="Proteomes" id="UP000269221">
    <property type="component" value="Unassembled WGS sequence"/>
</dbReference>
<reference evidence="1 2" key="1">
    <citation type="submission" date="2018-07" db="EMBL/GenBank/DDBJ databases">
        <title>A high quality draft genome assembly of the barn swallow (H. rustica rustica).</title>
        <authorList>
            <person name="Formenti G."/>
            <person name="Chiara M."/>
            <person name="Poveda L."/>
            <person name="Francoijs K.-J."/>
            <person name="Bonisoli-Alquati A."/>
            <person name="Canova L."/>
            <person name="Gianfranceschi L."/>
            <person name="Horner D.S."/>
            <person name="Saino N."/>
        </authorList>
    </citation>
    <scope>NUCLEOTIDE SEQUENCE [LARGE SCALE GENOMIC DNA]</scope>
    <source>
        <strain evidence="1">Chelidonia</strain>
        <tissue evidence="1">Blood</tissue>
    </source>
</reference>
<sequence length="144" mass="15507">MLVESSRGVPAQMAAAVTAGTPGVYGCGEGSLTIRTSVNIPPIIGKISHGNHRTLEIQRGDALDQSPPVLNFTYKTQVLMDYSTIIGVILQNYEKDSLYVDAHGTCAKDSSDEEPGGLRENWLVLKPELDFDDPCGSFPAQDIL</sequence>
<gene>
    <name evidence="1" type="ORF">DUI87_10504</name>
</gene>
<dbReference type="PROSITE" id="PS51257">
    <property type="entry name" value="PROKAR_LIPOPROTEIN"/>
    <property type="match status" value="1"/>
</dbReference>
<keyword evidence="2" id="KW-1185">Reference proteome</keyword>
<evidence type="ECO:0000313" key="1">
    <source>
        <dbReference type="EMBL" id="RMC12975.1"/>
    </source>
</evidence>
<protein>
    <submittedName>
        <fullName evidence="1">Uncharacterized protein</fullName>
    </submittedName>
</protein>
<evidence type="ECO:0000313" key="2">
    <source>
        <dbReference type="Proteomes" id="UP000269221"/>
    </source>
</evidence>
<organism evidence="1 2">
    <name type="scientific">Hirundo rustica rustica</name>
    <dbReference type="NCBI Taxonomy" id="333673"/>
    <lineage>
        <taxon>Eukaryota</taxon>
        <taxon>Metazoa</taxon>
        <taxon>Chordata</taxon>
        <taxon>Craniata</taxon>
        <taxon>Vertebrata</taxon>
        <taxon>Euteleostomi</taxon>
        <taxon>Archelosauria</taxon>
        <taxon>Archosauria</taxon>
        <taxon>Dinosauria</taxon>
        <taxon>Saurischia</taxon>
        <taxon>Theropoda</taxon>
        <taxon>Coelurosauria</taxon>
        <taxon>Aves</taxon>
        <taxon>Neognathae</taxon>
        <taxon>Neoaves</taxon>
        <taxon>Telluraves</taxon>
        <taxon>Australaves</taxon>
        <taxon>Passeriformes</taxon>
        <taxon>Sylvioidea</taxon>
        <taxon>Hirundinidae</taxon>
        <taxon>Hirundo</taxon>
    </lineage>
</organism>
<accession>A0A3M0KIX0</accession>
<comment type="caution">
    <text evidence="1">The sequence shown here is derived from an EMBL/GenBank/DDBJ whole genome shotgun (WGS) entry which is preliminary data.</text>
</comment>
<name>A0A3M0KIX0_HIRRU</name>
<dbReference type="AlphaFoldDB" id="A0A3M0KIX0"/>
<proteinExistence type="predicted"/>